<dbReference type="Proteomes" id="UP000002255">
    <property type="component" value="Plasmid pXCEL01"/>
</dbReference>
<dbReference type="OrthoDB" id="4425858at2"/>
<keyword evidence="2" id="KW-1185">Reference proteome</keyword>
<name>D1C0S8_XYLCX</name>
<dbReference type="HOGENOM" id="CLU_983103_0_0_11"/>
<evidence type="ECO:0008006" key="3">
    <source>
        <dbReference type="Google" id="ProtNLM"/>
    </source>
</evidence>
<evidence type="ECO:0000313" key="2">
    <source>
        <dbReference type="Proteomes" id="UP000002255"/>
    </source>
</evidence>
<keyword evidence="1" id="KW-0614">Plasmid</keyword>
<dbReference type="RefSeq" id="WP_012880134.1">
    <property type="nucleotide sequence ID" value="NC_013531.1"/>
</dbReference>
<dbReference type="KEGG" id="xce:Xcel_3395"/>
<geneLocation type="plasmid" evidence="1 2">
    <name>pXCEL01</name>
</geneLocation>
<reference evidence="1 2" key="1">
    <citation type="journal article" date="2010" name="Stand. Genomic Sci.">
        <title>Complete genome sequence of Xylanimonas cellulosilytica type strain (XIL07).</title>
        <authorList>
            <person name="Foster B."/>
            <person name="Pukall R."/>
            <person name="Abt B."/>
            <person name="Nolan M."/>
            <person name="Glavina Del Rio T."/>
            <person name="Chen F."/>
            <person name="Lucas S."/>
            <person name="Tice H."/>
            <person name="Pitluck S."/>
            <person name="Cheng J.-F."/>
            <person name="Chertkov O."/>
            <person name="Brettin T."/>
            <person name="Han C."/>
            <person name="Detter J.C."/>
            <person name="Bruce D."/>
            <person name="Goodwin L."/>
            <person name="Ivanova N."/>
            <person name="Mavromatis K."/>
            <person name="Pati A."/>
            <person name="Mikhailova N."/>
            <person name="Chen A."/>
            <person name="Palaniappan K."/>
            <person name="Land M."/>
            <person name="Hauser L."/>
            <person name="Chang Y.-J."/>
            <person name="Jeffries C.D."/>
            <person name="Chain P."/>
            <person name="Rohde M."/>
            <person name="Goeker M."/>
            <person name="Bristow J."/>
            <person name="Eisen J.A."/>
            <person name="Markowitz V."/>
            <person name="Hugenholtz P."/>
            <person name="Kyrpides N.C."/>
            <person name="Klenk H.-P."/>
            <person name="Lapidus A."/>
        </authorList>
    </citation>
    <scope>NUCLEOTIDE SEQUENCE [LARGE SCALE GENOMIC DNA]</scope>
    <source>
        <strain evidence="2">DSM 15894 / CECT 5975 / LMG 20990 / XIL07</strain>
        <plasmid evidence="2">Plasmid pXCEL01</plasmid>
    </source>
</reference>
<proteinExistence type="predicted"/>
<dbReference type="EMBL" id="CP001822">
    <property type="protein sequence ID" value="ACZ32394.1"/>
    <property type="molecule type" value="Genomic_DNA"/>
</dbReference>
<dbReference type="eggNOG" id="COG1857">
    <property type="taxonomic scope" value="Bacteria"/>
</dbReference>
<organism evidence="1 2">
    <name type="scientific">Xylanimonas cellulosilytica (strain DSM 15894 / JCM 12276 / CECT 5975 / KCTC 9989 / LMG 20990 / NBRC 107835 / XIL07)</name>
    <dbReference type="NCBI Taxonomy" id="446471"/>
    <lineage>
        <taxon>Bacteria</taxon>
        <taxon>Bacillati</taxon>
        <taxon>Actinomycetota</taxon>
        <taxon>Actinomycetes</taxon>
        <taxon>Micrococcales</taxon>
        <taxon>Promicromonosporaceae</taxon>
        <taxon>Xylanimonas</taxon>
    </lineage>
</organism>
<accession>D1C0S8</accession>
<gene>
    <name evidence="1" type="ORF">Xcel_3395</name>
</gene>
<protein>
    <recommendedName>
        <fullName evidence="3">CRISPR-associated RAMP protein, SSO1426 family</fullName>
    </recommendedName>
</protein>
<dbReference type="AlphaFoldDB" id="D1C0S8"/>
<sequence length="287" mass="30643">MGTITWTGTITALSSITHGEETRGTYTMLRRELVTTADGSRVLVPIISGNTLRGRLRRTGEELLRDAVGYAGEISPAAAHTLRGGGSLAKTGREPLSGARLARLRELVPQLGVFGGAGGGTIISGALDVGKVIPHVAETARITGVDARVSAFEATQLEAYTRQDDDRQHDFAGVAATAHLTFSEDGKPAVVDAGGNQMRFHVETFPIGTTFSTWLRLRRPTDLETAFFTDVLAQFARDGRLGGRIAIGHGQVRADLHADPAPDTTVDWRAVVAEHRDEILVALESLV</sequence>
<evidence type="ECO:0000313" key="1">
    <source>
        <dbReference type="EMBL" id="ACZ32394.1"/>
    </source>
</evidence>